<evidence type="ECO:0000256" key="1">
    <source>
        <dbReference type="SAM" id="MobiDB-lite"/>
    </source>
</evidence>
<feature type="domain" description="DUF5606" evidence="2">
    <location>
        <begin position="2"/>
        <end position="47"/>
    </location>
</feature>
<sequence>MLKGIIAISGQPGLYKMVAEAKNNIIVESLDTGKRMPAYSTTKISALEDIAIYTDVADVPLKEVFQKISEKENGGETISHKSSADKLKNYFGEILPDYDRDRVYVSDIKKVLLWYNILHEKEMLDFSEEEETDEPQGEDTGETSEQ</sequence>
<dbReference type="InterPro" id="IPR049280">
    <property type="entry name" value="DUF6852"/>
</dbReference>
<dbReference type="Gene3D" id="1.10.10.1650">
    <property type="match status" value="1"/>
</dbReference>
<dbReference type="InterPro" id="IPR041218">
    <property type="entry name" value="DUF5606"/>
</dbReference>
<gene>
    <name evidence="4" type="ORF">ENN90_00040</name>
</gene>
<dbReference type="Pfam" id="PF21186">
    <property type="entry name" value="DUF6852"/>
    <property type="match status" value="1"/>
</dbReference>
<dbReference type="AlphaFoldDB" id="A0A831PJ16"/>
<evidence type="ECO:0000259" key="3">
    <source>
        <dbReference type="Pfam" id="PF21186"/>
    </source>
</evidence>
<dbReference type="InterPro" id="IPR049282">
    <property type="entry name" value="BVU_3817_N_sf"/>
</dbReference>
<organism evidence="4">
    <name type="scientific">Mariniphaga anaerophila</name>
    <dbReference type="NCBI Taxonomy" id="1484053"/>
    <lineage>
        <taxon>Bacteria</taxon>
        <taxon>Pseudomonadati</taxon>
        <taxon>Bacteroidota</taxon>
        <taxon>Bacteroidia</taxon>
        <taxon>Marinilabiliales</taxon>
        <taxon>Prolixibacteraceae</taxon>
        <taxon>Mariniphaga</taxon>
    </lineage>
</organism>
<proteinExistence type="predicted"/>
<accession>A0A831PJ16</accession>
<dbReference type="EMBL" id="DSDK01000003">
    <property type="protein sequence ID" value="HDR50000.1"/>
    <property type="molecule type" value="Genomic_DNA"/>
</dbReference>
<evidence type="ECO:0008006" key="5">
    <source>
        <dbReference type="Google" id="ProtNLM"/>
    </source>
</evidence>
<dbReference type="Pfam" id="PF18347">
    <property type="entry name" value="DUF5606"/>
    <property type="match status" value="1"/>
</dbReference>
<evidence type="ECO:0000313" key="4">
    <source>
        <dbReference type="EMBL" id="HDR50000.1"/>
    </source>
</evidence>
<evidence type="ECO:0000259" key="2">
    <source>
        <dbReference type="Pfam" id="PF18347"/>
    </source>
</evidence>
<feature type="domain" description="DUF6852" evidence="3">
    <location>
        <begin position="50"/>
        <end position="118"/>
    </location>
</feature>
<name>A0A831PJ16_9BACT</name>
<dbReference type="Proteomes" id="UP000886047">
    <property type="component" value="Unassembled WGS sequence"/>
</dbReference>
<dbReference type="Gene3D" id="2.30.30.730">
    <property type="match status" value="1"/>
</dbReference>
<protein>
    <recommendedName>
        <fullName evidence="5">DUF5606 domain-containing protein</fullName>
    </recommendedName>
</protein>
<comment type="caution">
    <text evidence="4">The sequence shown here is derived from an EMBL/GenBank/DDBJ whole genome shotgun (WGS) entry which is preliminary data.</text>
</comment>
<dbReference type="InterPro" id="IPR049281">
    <property type="entry name" value="BVU_3817-like_C_sf"/>
</dbReference>
<reference evidence="4" key="1">
    <citation type="journal article" date="2020" name="mSystems">
        <title>Genome- and Community-Level Interaction Insights into Carbon Utilization and Element Cycling Functions of Hydrothermarchaeota in Hydrothermal Sediment.</title>
        <authorList>
            <person name="Zhou Z."/>
            <person name="Liu Y."/>
            <person name="Xu W."/>
            <person name="Pan J."/>
            <person name="Luo Z.H."/>
            <person name="Li M."/>
        </authorList>
    </citation>
    <scope>NUCLEOTIDE SEQUENCE [LARGE SCALE GENOMIC DNA]</scope>
    <source>
        <strain evidence="4">SpSt-1217</strain>
    </source>
</reference>
<feature type="region of interest" description="Disordered" evidence="1">
    <location>
        <begin position="125"/>
        <end position="146"/>
    </location>
</feature>